<organism evidence="2 3">
    <name type="scientific">Rubrimonas cliftonensis</name>
    <dbReference type="NCBI Taxonomy" id="89524"/>
    <lineage>
        <taxon>Bacteria</taxon>
        <taxon>Pseudomonadati</taxon>
        <taxon>Pseudomonadota</taxon>
        <taxon>Alphaproteobacteria</taxon>
        <taxon>Rhodobacterales</taxon>
        <taxon>Paracoccaceae</taxon>
        <taxon>Rubrimonas</taxon>
    </lineage>
</organism>
<keyword evidence="3" id="KW-1185">Reference proteome</keyword>
<sequence length="137" mass="14572">MTSEAAARDVVAAYYAAFNAGDSAAMLALVTDDVRHDVNQGAARIGRGKFAEFLAHMDRCYSERLADLVVMAAPGGVHAAARFTVHGSYKATDEGLPEAKGQTYVLDAGAFLEVRDGKVSRVATCYNLNDWIAQVSA</sequence>
<proteinExistence type="predicted"/>
<evidence type="ECO:0000259" key="1">
    <source>
        <dbReference type="Pfam" id="PF12680"/>
    </source>
</evidence>
<dbReference type="InterPro" id="IPR011721">
    <property type="entry name" value="CHP02096"/>
</dbReference>
<dbReference type="Proteomes" id="UP000198703">
    <property type="component" value="Unassembled WGS sequence"/>
</dbReference>
<name>A0A1H4A3Q3_9RHOB</name>
<accession>A0A1H4A3Q3</accession>
<dbReference type="SUPFAM" id="SSF54427">
    <property type="entry name" value="NTF2-like"/>
    <property type="match status" value="1"/>
</dbReference>
<dbReference type="InterPro" id="IPR037401">
    <property type="entry name" value="SnoaL-like"/>
</dbReference>
<reference evidence="2 3" key="1">
    <citation type="submission" date="2016-10" db="EMBL/GenBank/DDBJ databases">
        <authorList>
            <person name="de Groot N.N."/>
        </authorList>
    </citation>
    <scope>NUCLEOTIDE SEQUENCE [LARGE SCALE GENOMIC DNA]</scope>
    <source>
        <strain evidence="2 3">DSM 15345</strain>
    </source>
</reference>
<evidence type="ECO:0000313" key="3">
    <source>
        <dbReference type="Proteomes" id="UP000198703"/>
    </source>
</evidence>
<dbReference type="OrthoDB" id="582835at2"/>
<gene>
    <name evidence="2" type="ORF">SAMN05444370_10455</name>
</gene>
<dbReference type="Pfam" id="PF12680">
    <property type="entry name" value="SnoaL_2"/>
    <property type="match status" value="1"/>
</dbReference>
<feature type="domain" description="SnoaL-like" evidence="1">
    <location>
        <begin position="11"/>
        <end position="121"/>
    </location>
</feature>
<dbReference type="STRING" id="89524.SAMN05444370_10455"/>
<dbReference type="InterPro" id="IPR032710">
    <property type="entry name" value="NTF2-like_dom_sf"/>
</dbReference>
<dbReference type="AlphaFoldDB" id="A0A1H4A3Q3"/>
<evidence type="ECO:0000313" key="2">
    <source>
        <dbReference type="EMBL" id="SEA30586.1"/>
    </source>
</evidence>
<dbReference type="EMBL" id="FNQM01000004">
    <property type="protein sequence ID" value="SEA30586.1"/>
    <property type="molecule type" value="Genomic_DNA"/>
</dbReference>
<dbReference type="RefSeq" id="WP_093251829.1">
    <property type="nucleotide sequence ID" value="NZ_FNQM01000004.1"/>
</dbReference>
<dbReference type="NCBIfam" id="TIGR02096">
    <property type="entry name" value="ketosteroid isomerase-related protein"/>
    <property type="match status" value="1"/>
</dbReference>
<protein>
    <recommendedName>
        <fullName evidence="1">SnoaL-like domain-containing protein</fullName>
    </recommendedName>
</protein>
<dbReference type="Gene3D" id="3.10.450.50">
    <property type="match status" value="1"/>
</dbReference>